<dbReference type="SUPFAM" id="SSF48056">
    <property type="entry name" value="Di-copper centre-containing domain"/>
    <property type="match status" value="1"/>
</dbReference>
<evidence type="ECO:0000259" key="5">
    <source>
        <dbReference type="PROSITE" id="PS00498"/>
    </source>
</evidence>
<keyword evidence="1" id="KW-0479">Metal-binding</keyword>
<name>A0A9W8V7S4_9HYPO</name>
<dbReference type="InterPro" id="IPR050316">
    <property type="entry name" value="Tyrosinase/Hemocyanin"/>
</dbReference>
<proteinExistence type="predicted"/>
<gene>
    <name evidence="6" type="ORF">NW762_013186</name>
</gene>
<dbReference type="OrthoDB" id="6132182at2759"/>
<sequence length="343" mass="38851">MKSISSFVYALSLLFAVAVAAPNQYVAPSQGQTRVEWRKLSKASQTDYISAVKCLDKLPSKIGLKTSRYNDFPYVHTKLNIQSEYNRLYRHDYAYIASVHFVAQFLPWHRYFVHLYETALRDECGYRGSMPYWDWTLDSKDMSKSPVFSKDKTRGFGGNGLNGGMVSPSRPNPLTMCVLDGAFNNFTVQYYDGASRPHCLNRGFNDGLNQAGKFQGDSYSPQTVSKIIDSSRNFNVFATDLENGPHGAIHQAIGGDLVPSTSPNDPLFFLHHSQIDRLWWIWQQKNPKQRNSDYSGIRILASGVTDKKKASLKDKLPMFGLGPDKQVSELMTTSSKLMNYRYE</sequence>
<dbReference type="InterPro" id="IPR002227">
    <property type="entry name" value="Tyrosinase_Cu-bd"/>
</dbReference>
<dbReference type="PRINTS" id="PR00092">
    <property type="entry name" value="TYROSINASE"/>
</dbReference>
<feature type="chain" id="PRO_5040960617" description="Tyrosinase copper-binding domain-containing protein" evidence="3">
    <location>
        <begin position="21"/>
        <end position="343"/>
    </location>
</feature>
<evidence type="ECO:0000313" key="7">
    <source>
        <dbReference type="Proteomes" id="UP001152049"/>
    </source>
</evidence>
<protein>
    <recommendedName>
        <fullName evidence="4 5">Tyrosinase copper-binding domain-containing protein</fullName>
    </recommendedName>
</protein>
<evidence type="ECO:0000259" key="4">
    <source>
        <dbReference type="PROSITE" id="PS00497"/>
    </source>
</evidence>
<feature type="signal peptide" evidence="3">
    <location>
        <begin position="1"/>
        <end position="20"/>
    </location>
</feature>
<dbReference type="PANTHER" id="PTHR11474">
    <property type="entry name" value="TYROSINASE FAMILY MEMBER"/>
    <property type="match status" value="1"/>
</dbReference>
<reference evidence="6" key="1">
    <citation type="submission" date="2022-09" db="EMBL/GenBank/DDBJ databases">
        <title>Fusarium specimens isolated from Avocado Roots.</title>
        <authorList>
            <person name="Stajich J."/>
            <person name="Roper C."/>
            <person name="Heimlech-Rivalta G."/>
        </authorList>
    </citation>
    <scope>NUCLEOTIDE SEQUENCE</scope>
    <source>
        <strain evidence="6">CF00136</strain>
    </source>
</reference>
<keyword evidence="3" id="KW-0732">Signal</keyword>
<keyword evidence="7" id="KW-1185">Reference proteome</keyword>
<comment type="caution">
    <text evidence="6">The sequence shown here is derived from an EMBL/GenBank/DDBJ whole genome shotgun (WGS) entry which is preliminary data.</text>
</comment>
<dbReference type="PANTHER" id="PTHR11474:SF126">
    <property type="entry name" value="TYROSINASE-LIKE PROTEIN TYR-1-RELATED"/>
    <property type="match status" value="1"/>
</dbReference>
<feature type="domain" description="Tyrosinase copper-binding" evidence="4">
    <location>
        <begin position="100"/>
        <end position="117"/>
    </location>
</feature>
<dbReference type="PROSITE" id="PS00498">
    <property type="entry name" value="TYROSINASE_2"/>
    <property type="match status" value="1"/>
</dbReference>
<evidence type="ECO:0000256" key="1">
    <source>
        <dbReference type="ARBA" id="ARBA00022723"/>
    </source>
</evidence>
<dbReference type="AlphaFoldDB" id="A0A9W8V7S4"/>
<dbReference type="Proteomes" id="UP001152049">
    <property type="component" value="Unassembled WGS sequence"/>
</dbReference>
<keyword evidence="2" id="KW-0186">Copper</keyword>
<dbReference type="Pfam" id="PF00264">
    <property type="entry name" value="Tyrosinase"/>
    <property type="match status" value="1"/>
</dbReference>
<dbReference type="InterPro" id="IPR008922">
    <property type="entry name" value="Di-copper_centre_dom_sf"/>
</dbReference>
<evidence type="ECO:0000256" key="2">
    <source>
        <dbReference type="ARBA" id="ARBA00023008"/>
    </source>
</evidence>
<feature type="domain" description="Tyrosinase copper-binding" evidence="5">
    <location>
        <begin position="265"/>
        <end position="276"/>
    </location>
</feature>
<evidence type="ECO:0000313" key="6">
    <source>
        <dbReference type="EMBL" id="KAJ4247509.1"/>
    </source>
</evidence>
<accession>A0A9W8V7S4</accession>
<dbReference type="GO" id="GO:0016491">
    <property type="term" value="F:oxidoreductase activity"/>
    <property type="evidence" value="ECO:0007669"/>
    <property type="project" value="InterPro"/>
</dbReference>
<dbReference type="PROSITE" id="PS00497">
    <property type="entry name" value="TYROSINASE_1"/>
    <property type="match status" value="1"/>
</dbReference>
<dbReference type="GO" id="GO:0046872">
    <property type="term" value="F:metal ion binding"/>
    <property type="evidence" value="ECO:0007669"/>
    <property type="project" value="UniProtKB-KW"/>
</dbReference>
<dbReference type="EMBL" id="JAOQAZ010000039">
    <property type="protein sequence ID" value="KAJ4247509.1"/>
    <property type="molecule type" value="Genomic_DNA"/>
</dbReference>
<evidence type="ECO:0000256" key="3">
    <source>
        <dbReference type="SAM" id="SignalP"/>
    </source>
</evidence>
<dbReference type="Gene3D" id="1.10.1280.10">
    <property type="entry name" value="Di-copper center containing domain from catechol oxidase"/>
    <property type="match status" value="1"/>
</dbReference>
<organism evidence="6 7">
    <name type="scientific">Fusarium torreyae</name>
    <dbReference type="NCBI Taxonomy" id="1237075"/>
    <lineage>
        <taxon>Eukaryota</taxon>
        <taxon>Fungi</taxon>
        <taxon>Dikarya</taxon>
        <taxon>Ascomycota</taxon>
        <taxon>Pezizomycotina</taxon>
        <taxon>Sordariomycetes</taxon>
        <taxon>Hypocreomycetidae</taxon>
        <taxon>Hypocreales</taxon>
        <taxon>Nectriaceae</taxon>
        <taxon>Fusarium</taxon>
    </lineage>
</organism>